<protein>
    <submittedName>
        <fullName evidence="2">Pimeloyl-ACP methyl ester carboxylesterase</fullName>
    </submittedName>
</protein>
<dbReference type="RefSeq" id="WP_308787602.1">
    <property type="nucleotide sequence ID" value="NZ_JAUSWB010000005.1"/>
</dbReference>
<dbReference type="Gene3D" id="3.40.50.1820">
    <property type="entry name" value="alpha/beta hydrolase"/>
    <property type="match status" value="1"/>
</dbReference>
<dbReference type="PRINTS" id="PR00111">
    <property type="entry name" value="ABHYDROLASE"/>
</dbReference>
<evidence type="ECO:0000313" key="3">
    <source>
        <dbReference type="Proteomes" id="UP001241988"/>
    </source>
</evidence>
<comment type="caution">
    <text evidence="2">The sequence shown here is derived from an EMBL/GenBank/DDBJ whole genome shotgun (WGS) entry which is preliminary data.</text>
</comment>
<evidence type="ECO:0000259" key="1">
    <source>
        <dbReference type="Pfam" id="PF00561"/>
    </source>
</evidence>
<dbReference type="EMBL" id="JAUSWB010000005">
    <property type="protein sequence ID" value="MDQ0429534.1"/>
    <property type="molecule type" value="Genomic_DNA"/>
</dbReference>
<dbReference type="InterPro" id="IPR050266">
    <property type="entry name" value="AB_hydrolase_sf"/>
</dbReference>
<reference evidence="2 3" key="1">
    <citation type="submission" date="2023-07" db="EMBL/GenBank/DDBJ databases">
        <title>Genomic Encyclopedia of Type Strains, Phase IV (KMG-IV): sequencing the most valuable type-strain genomes for metagenomic binning, comparative biology and taxonomic classification.</title>
        <authorList>
            <person name="Goeker M."/>
        </authorList>
    </citation>
    <scope>NUCLEOTIDE SEQUENCE [LARGE SCALE GENOMIC DNA]</scope>
    <source>
        <strain evidence="2 3">DSM 16419</strain>
    </source>
</reference>
<feature type="domain" description="AB hydrolase-1" evidence="1">
    <location>
        <begin position="23"/>
        <end position="131"/>
    </location>
</feature>
<dbReference type="Proteomes" id="UP001241988">
    <property type="component" value="Unassembled WGS sequence"/>
</dbReference>
<gene>
    <name evidence="2" type="ORF">QOZ98_002362</name>
</gene>
<dbReference type="InterPro" id="IPR000073">
    <property type="entry name" value="AB_hydrolase_1"/>
</dbReference>
<evidence type="ECO:0000313" key="2">
    <source>
        <dbReference type="EMBL" id="MDQ0429534.1"/>
    </source>
</evidence>
<sequence length="297" mass="33860">MNQFITINDRKMEVVQKGKNGVPIFILPGMGCSFEEWFEVTEALSKTNKIIMFHRPGSGESEIGEEERTTTANAEEMKQLMERLEIVDPVILVGHSYGGLCAQHFSKLYPEKVKALLLIDSTSEDLERLDELELPGLMGNSSNKNWREDFQNYASMTEEELREIIHSQLTENQKKLPSHIQKQLIQFRQKPNLYKAMISEFVNYKIDAKTIKNLGMLGDTPLVAIGRDKDYVIQEGISRGLPESELLMLENMWQQLILEQGKLSKKSTVKFAKSAGHSIHLDRPDFIISTLNELTEG</sequence>
<dbReference type="SUPFAM" id="SSF53474">
    <property type="entry name" value="alpha/beta-Hydrolases"/>
    <property type="match status" value="1"/>
</dbReference>
<name>A0ABU0GX73_9BACL</name>
<dbReference type="Pfam" id="PF00561">
    <property type="entry name" value="Abhydrolase_1"/>
    <property type="match status" value="1"/>
</dbReference>
<dbReference type="PANTHER" id="PTHR43798">
    <property type="entry name" value="MONOACYLGLYCEROL LIPASE"/>
    <property type="match status" value="1"/>
</dbReference>
<dbReference type="InterPro" id="IPR029058">
    <property type="entry name" value="AB_hydrolase_fold"/>
</dbReference>
<dbReference type="PANTHER" id="PTHR43798:SF33">
    <property type="entry name" value="HYDROLASE, PUTATIVE (AFU_ORTHOLOGUE AFUA_2G14860)-RELATED"/>
    <property type="match status" value="1"/>
</dbReference>
<organism evidence="2 3">
    <name type="scientific">Planomicrobium stackebrandtii</name>
    <dbReference type="NCBI Taxonomy" id="253160"/>
    <lineage>
        <taxon>Bacteria</taxon>
        <taxon>Bacillati</taxon>
        <taxon>Bacillota</taxon>
        <taxon>Bacilli</taxon>
        <taxon>Bacillales</taxon>
        <taxon>Caryophanaceae</taxon>
        <taxon>Planomicrobium</taxon>
    </lineage>
</organism>
<proteinExistence type="predicted"/>
<accession>A0ABU0GX73</accession>
<keyword evidence="3" id="KW-1185">Reference proteome</keyword>